<dbReference type="RefSeq" id="WP_220500191.1">
    <property type="nucleotide sequence ID" value="NZ_JACJII010000001.1"/>
</dbReference>
<evidence type="ECO:0000256" key="4">
    <source>
        <dbReference type="ARBA" id="ARBA00022989"/>
    </source>
</evidence>
<evidence type="ECO:0000256" key="5">
    <source>
        <dbReference type="ARBA" id="ARBA00023136"/>
    </source>
</evidence>
<reference evidence="7 8" key="1">
    <citation type="submission" date="2020-08" db="EMBL/GenBank/DDBJ databases">
        <title>Sequencing the genomes of 1000 actinobacteria strains.</title>
        <authorList>
            <person name="Klenk H.-P."/>
        </authorList>
    </citation>
    <scope>NUCLEOTIDE SEQUENCE [LARGE SCALE GENOMIC DNA]</scope>
    <source>
        <strain evidence="7 8">DSM 45823</strain>
    </source>
</reference>
<evidence type="ECO:0000313" key="7">
    <source>
        <dbReference type="EMBL" id="MBA9004508.1"/>
    </source>
</evidence>
<dbReference type="Proteomes" id="UP000539313">
    <property type="component" value="Unassembled WGS sequence"/>
</dbReference>
<sequence length="209" mass="21686">MIGHLVAFIGVSLVVICTPGPDTVLTVRNAISGGRRSGVWTAAGVAAGQAVWTVAASLGIAGLIHASEPAFLTLKYAGAAYLVYLGAQSLRAAWRGGEGRTAETAAGLRLTPARSLGQGLINDLANPKMAAFFMSLLPQFAPAGDGAFTAMLALGLVFCLLTFAWLAFYSLAIDRARTLLARSRVRRALDALTGGVLIAFGARLALTQR</sequence>
<comment type="subcellular location">
    <subcellularLocation>
        <location evidence="1">Cell membrane</location>
        <topology evidence="1">Multi-pass membrane protein</topology>
    </subcellularLocation>
</comment>
<accession>A0A7W3MZ14</accession>
<feature type="transmembrane region" description="Helical" evidence="6">
    <location>
        <begin position="188"/>
        <end position="206"/>
    </location>
</feature>
<feature type="transmembrane region" description="Helical" evidence="6">
    <location>
        <begin position="147"/>
        <end position="168"/>
    </location>
</feature>
<protein>
    <submittedName>
        <fullName evidence="7">RhtB (Resistance to homoserine/threonine) family protein</fullName>
    </submittedName>
</protein>
<evidence type="ECO:0000256" key="1">
    <source>
        <dbReference type="ARBA" id="ARBA00004651"/>
    </source>
</evidence>
<comment type="caution">
    <text evidence="7">The sequence shown here is derived from an EMBL/GenBank/DDBJ whole genome shotgun (WGS) entry which is preliminary data.</text>
</comment>
<feature type="transmembrane region" description="Helical" evidence="6">
    <location>
        <begin position="39"/>
        <end position="64"/>
    </location>
</feature>
<dbReference type="GO" id="GO:0005886">
    <property type="term" value="C:plasma membrane"/>
    <property type="evidence" value="ECO:0007669"/>
    <property type="project" value="UniProtKB-SubCell"/>
</dbReference>
<evidence type="ECO:0000256" key="6">
    <source>
        <dbReference type="SAM" id="Phobius"/>
    </source>
</evidence>
<dbReference type="Pfam" id="PF01810">
    <property type="entry name" value="LysE"/>
    <property type="match status" value="1"/>
</dbReference>
<keyword evidence="5 6" id="KW-0472">Membrane</keyword>
<keyword evidence="4 6" id="KW-1133">Transmembrane helix</keyword>
<keyword evidence="8" id="KW-1185">Reference proteome</keyword>
<dbReference type="InterPro" id="IPR001123">
    <property type="entry name" value="LeuE-type"/>
</dbReference>
<proteinExistence type="predicted"/>
<dbReference type="PIRSF" id="PIRSF006324">
    <property type="entry name" value="LeuE"/>
    <property type="match status" value="1"/>
</dbReference>
<dbReference type="AlphaFoldDB" id="A0A7W3MZ14"/>
<dbReference type="PANTHER" id="PTHR30086:SF20">
    <property type="entry name" value="ARGININE EXPORTER PROTEIN ARGO-RELATED"/>
    <property type="match status" value="1"/>
</dbReference>
<dbReference type="PANTHER" id="PTHR30086">
    <property type="entry name" value="ARGININE EXPORTER PROTEIN ARGO"/>
    <property type="match status" value="1"/>
</dbReference>
<evidence type="ECO:0000256" key="2">
    <source>
        <dbReference type="ARBA" id="ARBA00022475"/>
    </source>
</evidence>
<name>A0A7W3MZ14_9ACTN</name>
<dbReference type="EMBL" id="JACJII010000001">
    <property type="protein sequence ID" value="MBA9004508.1"/>
    <property type="molecule type" value="Genomic_DNA"/>
</dbReference>
<evidence type="ECO:0000313" key="8">
    <source>
        <dbReference type="Proteomes" id="UP000539313"/>
    </source>
</evidence>
<dbReference type="GO" id="GO:0015171">
    <property type="term" value="F:amino acid transmembrane transporter activity"/>
    <property type="evidence" value="ECO:0007669"/>
    <property type="project" value="TreeGrafter"/>
</dbReference>
<gene>
    <name evidence="7" type="ORF">HNR21_003390</name>
</gene>
<evidence type="ECO:0000256" key="3">
    <source>
        <dbReference type="ARBA" id="ARBA00022692"/>
    </source>
</evidence>
<keyword evidence="3 6" id="KW-0812">Transmembrane</keyword>
<feature type="transmembrane region" description="Helical" evidence="6">
    <location>
        <begin position="6"/>
        <end position="27"/>
    </location>
</feature>
<organism evidence="7 8">
    <name type="scientific">Thermomonospora cellulosilytica</name>
    <dbReference type="NCBI Taxonomy" id="1411118"/>
    <lineage>
        <taxon>Bacteria</taxon>
        <taxon>Bacillati</taxon>
        <taxon>Actinomycetota</taxon>
        <taxon>Actinomycetes</taxon>
        <taxon>Streptosporangiales</taxon>
        <taxon>Thermomonosporaceae</taxon>
        <taxon>Thermomonospora</taxon>
    </lineage>
</organism>
<keyword evidence="2" id="KW-1003">Cell membrane</keyword>